<evidence type="ECO:0000313" key="3">
    <source>
        <dbReference type="Proteomes" id="UP000051717"/>
    </source>
</evidence>
<protein>
    <submittedName>
        <fullName evidence="2">Uncharacterized protein</fullName>
    </submittedName>
</protein>
<feature type="region of interest" description="Disordered" evidence="1">
    <location>
        <begin position="187"/>
        <end position="226"/>
    </location>
</feature>
<evidence type="ECO:0000313" key="2">
    <source>
        <dbReference type="EMBL" id="KPK68174.1"/>
    </source>
</evidence>
<reference evidence="2 3" key="1">
    <citation type="journal article" date="2015" name="Microbiome">
        <title>Genomic resolution of linkages in carbon, nitrogen, and sulfur cycling among widespread estuary sediment bacteria.</title>
        <authorList>
            <person name="Baker B.J."/>
            <person name="Lazar C.S."/>
            <person name="Teske A.P."/>
            <person name="Dick G.J."/>
        </authorList>
    </citation>
    <scope>NUCLEOTIDE SEQUENCE [LARGE SCALE GENOMIC DNA]</scope>
    <source>
        <strain evidence="2">SM23_40</strain>
    </source>
</reference>
<dbReference type="Proteomes" id="UP000051717">
    <property type="component" value="Unassembled WGS sequence"/>
</dbReference>
<feature type="region of interest" description="Disordered" evidence="1">
    <location>
        <begin position="1"/>
        <end position="81"/>
    </location>
</feature>
<name>A0A0S8G5M7_UNCT6</name>
<sequence length="258" mass="28803">MAQPTSFKADPEGKAAGEQRIPKERVDAMIAKAKADAEAKAAAAEERARLESERRKELEARSHAPAAPAPKSEERAPLSRAQLRALVDSGEITQDEMDAELERQIEMRIEKRVSSIQDVKTRAAKINTEISQYIERVGDLDNPTSDNHKRVKAEFKALRERDFPNDATTELLALRAVFGDLDKIRIPETGHKERETDKTTHSGAGGEEQEETPSGPGPLKGLSKEYIDHYQKGIDAGRYKGWDDERLIRIQKRALARG</sequence>
<dbReference type="AlphaFoldDB" id="A0A0S8G5M7"/>
<dbReference type="EMBL" id="LJUI01000087">
    <property type="protein sequence ID" value="KPK68174.1"/>
    <property type="molecule type" value="Genomic_DNA"/>
</dbReference>
<organism evidence="2 3">
    <name type="scientific">candidate division TA06 bacterium SM23_40</name>
    <dbReference type="NCBI Taxonomy" id="1703774"/>
    <lineage>
        <taxon>Bacteria</taxon>
        <taxon>Bacteria division TA06</taxon>
    </lineage>
</organism>
<feature type="compositionally biased region" description="Basic and acidic residues" evidence="1">
    <location>
        <begin position="9"/>
        <end position="62"/>
    </location>
</feature>
<accession>A0A0S8G5M7</accession>
<evidence type="ECO:0000256" key="1">
    <source>
        <dbReference type="SAM" id="MobiDB-lite"/>
    </source>
</evidence>
<comment type="caution">
    <text evidence="2">The sequence shown here is derived from an EMBL/GenBank/DDBJ whole genome shotgun (WGS) entry which is preliminary data.</text>
</comment>
<gene>
    <name evidence="2" type="ORF">AMJ82_08920</name>
</gene>
<proteinExistence type="predicted"/>
<feature type="compositionally biased region" description="Basic and acidic residues" evidence="1">
    <location>
        <begin position="187"/>
        <end position="200"/>
    </location>
</feature>